<comment type="similarity">
    <text evidence="2">Belongs to the ZIP transporter (TC 2.A.5) family.</text>
</comment>
<feature type="transmembrane region" description="Helical" evidence="7">
    <location>
        <begin position="420"/>
        <end position="440"/>
    </location>
</feature>
<keyword evidence="4 7" id="KW-1133">Transmembrane helix</keyword>
<gene>
    <name evidence="9" type="ORF">BOX15_Mlig025546g1</name>
</gene>
<keyword evidence="5 7" id="KW-0472">Membrane</keyword>
<dbReference type="AlphaFoldDB" id="A0A267FUH7"/>
<dbReference type="GO" id="GO:0030003">
    <property type="term" value="P:intracellular monoatomic cation homeostasis"/>
    <property type="evidence" value="ECO:0007669"/>
    <property type="project" value="TreeGrafter"/>
</dbReference>
<feature type="compositionally biased region" description="Basic residues" evidence="6">
    <location>
        <begin position="255"/>
        <end position="264"/>
    </location>
</feature>
<feature type="compositionally biased region" description="Gly residues" evidence="6">
    <location>
        <begin position="290"/>
        <end position="309"/>
    </location>
</feature>
<dbReference type="Proteomes" id="UP000215902">
    <property type="component" value="Unassembled WGS sequence"/>
</dbReference>
<evidence type="ECO:0000256" key="5">
    <source>
        <dbReference type="ARBA" id="ARBA00023136"/>
    </source>
</evidence>
<keyword evidence="8" id="KW-0732">Signal</keyword>
<dbReference type="GO" id="GO:0005385">
    <property type="term" value="F:zinc ion transmembrane transporter activity"/>
    <property type="evidence" value="ECO:0007669"/>
    <property type="project" value="TreeGrafter"/>
</dbReference>
<evidence type="ECO:0000313" key="10">
    <source>
        <dbReference type="Proteomes" id="UP000215902"/>
    </source>
</evidence>
<sequence>MQRRQLRRCAAVLILSAAFCLLPATTASGDHEDPEDVLTVSSNHTADESQSKTVSAKVWLISCVSILVISLVGLAGVAVVPLVQSEYYNHFIQYLVALAVGSLTGDAMLHLLPHAIVKSAMEDTHAEKYHKEVQTVYKGLVALGGVYFFFMAEKLVALVTEYRSERQALLEEERKEQEEGHPNRMSTLERQKRRASRLYGGKSCEDIITTGLSSKAMRSIDNFRSYLEYSDSEDGGGPPSDQQGGASPEATPVKQRYRPYRRKSHEPPPIRFNNAAEPEINADSHLKPPDGGGNGGDGGGGGGGGGGGEICLVVPGQTARQAGQDEAKEPAGHSQAAAASGHGHGHGGEIPRSLASVAWMVILGDGLHNFTDGLAIGAAFAQSITGGISTSIAVFCHELPHELGDFAVLLKTGMAVKQALFYNIVSSVLAAVGMAIGVNIGTVTSASYWIFAITGGIFIYISLVDMLPELNLVNVRPGESRIAHFILQNAGILTGVVVMFLIAIYEHDIKTMLGEKEH</sequence>
<comment type="subcellular location">
    <subcellularLocation>
        <location evidence="1">Membrane</location>
        <topology evidence="1">Multi-pass membrane protein</topology>
    </subcellularLocation>
</comment>
<dbReference type="EMBL" id="NIVC01000741">
    <property type="protein sequence ID" value="PAA77441.1"/>
    <property type="molecule type" value="Genomic_DNA"/>
</dbReference>
<evidence type="ECO:0008006" key="11">
    <source>
        <dbReference type="Google" id="ProtNLM"/>
    </source>
</evidence>
<dbReference type="GO" id="GO:0071578">
    <property type="term" value="P:zinc ion import across plasma membrane"/>
    <property type="evidence" value="ECO:0007669"/>
    <property type="project" value="TreeGrafter"/>
</dbReference>
<feature type="compositionally biased region" description="Basic and acidic residues" evidence="6">
    <location>
        <begin position="172"/>
        <end position="190"/>
    </location>
</feature>
<feature type="transmembrane region" description="Helical" evidence="7">
    <location>
        <begin position="485"/>
        <end position="505"/>
    </location>
</feature>
<evidence type="ECO:0000256" key="3">
    <source>
        <dbReference type="ARBA" id="ARBA00022692"/>
    </source>
</evidence>
<proteinExistence type="inferred from homology"/>
<feature type="transmembrane region" description="Helical" evidence="7">
    <location>
        <begin position="95"/>
        <end position="116"/>
    </location>
</feature>
<evidence type="ECO:0000256" key="1">
    <source>
        <dbReference type="ARBA" id="ARBA00004141"/>
    </source>
</evidence>
<feature type="compositionally biased region" description="Low complexity" evidence="6">
    <location>
        <begin position="332"/>
        <end position="341"/>
    </location>
</feature>
<dbReference type="GO" id="GO:0140410">
    <property type="term" value="F:monoatomic cation:bicarbonate symporter activity"/>
    <property type="evidence" value="ECO:0007669"/>
    <property type="project" value="TreeGrafter"/>
</dbReference>
<protein>
    <recommendedName>
        <fullName evidence="11">Zinc transporter foi</fullName>
    </recommendedName>
</protein>
<feature type="chain" id="PRO_5012673015" description="Zinc transporter foi" evidence="8">
    <location>
        <begin position="28"/>
        <end position="518"/>
    </location>
</feature>
<feature type="signal peptide" evidence="8">
    <location>
        <begin position="1"/>
        <end position="27"/>
    </location>
</feature>
<feature type="region of interest" description="Disordered" evidence="6">
    <location>
        <begin position="172"/>
        <end position="199"/>
    </location>
</feature>
<feature type="transmembrane region" description="Helical" evidence="7">
    <location>
        <begin position="446"/>
        <end position="464"/>
    </location>
</feature>
<evidence type="ECO:0000256" key="8">
    <source>
        <dbReference type="SAM" id="SignalP"/>
    </source>
</evidence>
<dbReference type="Pfam" id="PF02535">
    <property type="entry name" value="Zip"/>
    <property type="match status" value="1"/>
</dbReference>
<dbReference type="GO" id="GO:0005886">
    <property type="term" value="C:plasma membrane"/>
    <property type="evidence" value="ECO:0007669"/>
    <property type="project" value="TreeGrafter"/>
</dbReference>
<dbReference type="PANTHER" id="PTHR12191:SF37">
    <property type="entry name" value="ZINC TRANSPORTER FOI"/>
    <property type="match status" value="1"/>
</dbReference>
<organism evidence="9 10">
    <name type="scientific">Macrostomum lignano</name>
    <dbReference type="NCBI Taxonomy" id="282301"/>
    <lineage>
        <taxon>Eukaryota</taxon>
        <taxon>Metazoa</taxon>
        <taxon>Spiralia</taxon>
        <taxon>Lophotrochozoa</taxon>
        <taxon>Platyhelminthes</taxon>
        <taxon>Rhabditophora</taxon>
        <taxon>Macrostomorpha</taxon>
        <taxon>Macrostomida</taxon>
        <taxon>Macrostomidae</taxon>
        <taxon>Macrostomum</taxon>
    </lineage>
</organism>
<evidence type="ECO:0000256" key="2">
    <source>
        <dbReference type="ARBA" id="ARBA00006939"/>
    </source>
</evidence>
<evidence type="ECO:0000313" key="9">
    <source>
        <dbReference type="EMBL" id="PAA77441.1"/>
    </source>
</evidence>
<evidence type="ECO:0000256" key="6">
    <source>
        <dbReference type="SAM" id="MobiDB-lite"/>
    </source>
</evidence>
<name>A0A267FUH7_9PLAT</name>
<dbReference type="InterPro" id="IPR003689">
    <property type="entry name" value="ZIP"/>
</dbReference>
<reference evidence="9 10" key="1">
    <citation type="submission" date="2017-06" db="EMBL/GenBank/DDBJ databases">
        <title>A platform for efficient transgenesis in Macrostomum lignano, a flatworm model organism for stem cell research.</title>
        <authorList>
            <person name="Berezikov E."/>
        </authorList>
    </citation>
    <scope>NUCLEOTIDE SEQUENCE [LARGE SCALE GENOMIC DNA]</scope>
    <source>
        <strain evidence="9">DV1</strain>
        <tissue evidence="9">Whole organism</tissue>
    </source>
</reference>
<keyword evidence="3 7" id="KW-0812">Transmembrane</keyword>
<dbReference type="InterPro" id="IPR050799">
    <property type="entry name" value="ZIP_Transporter"/>
</dbReference>
<evidence type="ECO:0000256" key="7">
    <source>
        <dbReference type="SAM" id="Phobius"/>
    </source>
</evidence>
<keyword evidence="10" id="KW-1185">Reference proteome</keyword>
<feature type="transmembrane region" description="Helical" evidence="7">
    <location>
        <begin position="58"/>
        <end position="83"/>
    </location>
</feature>
<accession>A0A267FUH7</accession>
<feature type="transmembrane region" description="Helical" evidence="7">
    <location>
        <begin position="136"/>
        <end position="159"/>
    </location>
</feature>
<evidence type="ECO:0000256" key="4">
    <source>
        <dbReference type="ARBA" id="ARBA00022989"/>
    </source>
</evidence>
<dbReference type="PANTHER" id="PTHR12191">
    <property type="entry name" value="SOLUTE CARRIER FAMILY 39"/>
    <property type="match status" value="1"/>
</dbReference>
<comment type="caution">
    <text evidence="9">The sequence shown here is derived from an EMBL/GenBank/DDBJ whole genome shotgun (WGS) entry which is preliminary data.</text>
</comment>
<feature type="region of interest" description="Disordered" evidence="6">
    <location>
        <begin position="228"/>
        <end position="348"/>
    </location>
</feature>
<dbReference type="OrthoDB" id="200954at2759"/>